<comment type="caution">
    <text evidence="3">The sequence shown here is derived from an EMBL/GenBank/DDBJ whole genome shotgun (WGS) entry which is preliminary data.</text>
</comment>
<dbReference type="InterPro" id="IPR000095">
    <property type="entry name" value="CRIB_dom"/>
</dbReference>
<dbReference type="Proteomes" id="UP000447434">
    <property type="component" value="Chromosome 20"/>
</dbReference>
<protein>
    <submittedName>
        <fullName evidence="3">Putative CRIB domain-containing protein</fullName>
    </submittedName>
</protein>
<feature type="compositionally biased region" description="Basic residues" evidence="1">
    <location>
        <begin position="128"/>
        <end position="137"/>
    </location>
</feature>
<dbReference type="PANTHER" id="PTHR46325:SF43">
    <property type="entry name" value="ROP-INTERACTIVE CRIB MOTIF PROTEIN"/>
    <property type="match status" value="1"/>
</dbReference>
<name>A0A6A4NLP9_LUPAL</name>
<feature type="compositionally biased region" description="Basic residues" evidence="1">
    <location>
        <begin position="202"/>
        <end position="213"/>
    </location>
</feature>
<evidence type="ECO:0000256" key="1">
    <source>
        <dbReference type="SAM" id="MobiDB-lite"/>
    </source>
</evidence>
<evidence type="ECO:0000259" key="2">
    <source>
        <dbReference type="PROSITE" id="PS50108"/>
    </source>
</evidence>
<feature type="compositionally biased region" description="Basic and acidic residues" evidence="1">
    <location>
        <begin position="117"/>
        <end position="127"/>
    </location>
</feature>
<evidence type="ECO:0000313" key="4">
    <source>
        <dbReference type="Proteomes" id="UP000447434"/>
    </source>
</evidence>
<feature type="compositionally biased region" description="Polar residues" evidence="1">
    <location>
        <begin position="227"/>
        <end position="239"/>
    </location>
</feature>
<sequence>MIMIMEINKKGMYQFITDNDKEPEIEIGHPTDVKHVAHIGHNSSATWMGGFEPIQELSSQFLDLNRDNHIKESHHSPKQSNEDSSRRGCSSRHVDYEGNERDISRSRRQSTGNMRECQAKEKSDKPRQPKKPSKHHSKDSSSHVSKSIEDVDSFQLQQNNSNNNDLPPKTSRSKLTTKDGSIGGGSASSKSTSTAQTENHTHRSTHSHSRTKQRSFEEDAQIKRGSNENMLTNYPNYPS</sequence>
<dbReference type="EMBL" id="WOCE01000020">
    <property type="protein sequence ID" value="KAE9590452.1"/>
    <property type="molecule type" value="Genomic_DNA"/>
</dbReference>
<reference evidence="4" key="1">
    <citation type="journal article" date="2020" name="Nat. Commun.">
        <title>Genome sequence of the cluster root forming white lupin.</title>
        <authorList>
            <person name="Hufnagel B."/>
            <person name="Marques A."/>
            <person name="Soriano A."/>
            <person name="Marques L."/>
            <person name="Divol F."/>
            <person name="Doumas P."/>
            <person name="Sallet E."/>
            <person name="Mancinotti D."/>
            <person name="Carrere S."/>
            <person name="Marande W."/>
            <person name="Arribat S."/>
            <person name="Keller J."/>
            <person name="Huneau C."/>
            <person name="Blein T."/>
            <person name="Aime D."/>
            <person name="Laguerre M."/>
            <person name="Taylor J."/>
            <person name="Schubert V."/>
            <person name="Nelson M."/>
            <person name="Geu-Flores F."/>
            <person name="Crespi M."/>
            <person name="Gallardo-Guerrero K."/>
            <person name="Delaux P.-M."/>
            <person name="Salse J."/>
            <person name="Berges H."/>
            <person name="Guyot R."/>
            <person name="Gouzy J."/>
            <person name="Peret B."/>
        </authorList>
    </citation>
    <scope>NUCLEOTIDE SEQUENCE [LARGE SCALE GENOMIC DNA]</scope>
    <source>
        <strain evidence="4">cv. Amiga</strain>
    </source>
</reference>
<dbReference type="PROSITE" id="PS50108">
    <property type="entry name" value="CRIB"/>
    <property type="match status" value="1"/>
</dbReference>
<feature type="compositionally biased region" description="Basic and acidic residues" evidence="1">
    <location>
        <begin position="71"/>
        <end position="105"/>
    </location>
</feature>
<feature type="compositionally biased region" description="Basic and acidic residues" evidence="1">
    <location>
        <begin position="138"/>
        <end position="149"/>
    </location>
</feature>
<keyword evidence="4" id="KW-1185">Reference proteome</keyword>
<evidence type="ECO:0000313" key="3">
    <source>
        <dbReference type="EMBL" id="KAE9590452.1"/>
    </source>
</evidence>
<feature type="domain" description="CRIB" evidence="2">
    <location>
        <begin position="27"/>
        <end position="40"/>
    </location>
</feature>
<proteinExistence type="predicted"/>
<feature type="compositionally biased region" description="Basic and acidic residues" evidence="1">
    <location>
        <begin position="214"/>
        <end position="226"/>
    </location>
</feature>
<feature type="compositionally biased region" description="Low complexity" evidence="1">
    <location>
        <begin position="155"/>
        <end position="164"/>
    </location>
</feature>
<feature type="region of interest" description="Disordered" evidence="1">
    <location>
        <begin position="71"/>
        <end position="239"/>
    </location>
</feature>
<accession>A0A6A4NLP9</accession>
<dbReference type="AlphaFoldDB" id="A0A6A4NLP9"/>
<gene>
    <name evidence="3" type="ORF">Lalb_Chr20g0107901</name>
</gene>
<organism evidence="3 4">
    <name type="scientific">Lupinus albus</name>
    <name type="common">White lupine</name>
    <name type="synonym">Lupinus termis</name>
    <dbReference type="NCBI Taxonomy" id="3870"/>
    <lineage>
        <taxon>Eukaryota</taxon>
        <taxon>Viridiplantae</taxon>
        <taxon>Streptophyta</taxon>
        <taxon>Embryophyta</taxon>
        <taxon>Tracheophyta</taxon>
        <taxon>Spermatophyta</taxon>
        <taxon>Magnoliopsida</taxon>
        <taxon>eudicotyledons</taxon>
        <taxon>Gunneridae</taxon>
        <taxon>Pentapetalae</taxon>
        <taxon>rosids</taxon>
        <taxon>fabids</taxon>
        <taxon>Fabales</taxon>
        <taxon>Fabaceae</taxon>
        <taxon>Papilionoideae</taxon>
        <taxon>50 kb inversion clade</taxon>
        <taxon>genistoids sensu lato</taxon>
        <taxon>core genistoids</taxon>
        <taxon>Genisteae</taxon>
        <taxon>Lupinus</taxon>
    </lineage>
</organism>
<dbReference type="PANTHER" id="PTHR46325">
    <property type="entry name" value="CRIB DOMAIN-CONTAINING PROTEIN RIC8"/>
    <property type="match status" value="1"/>
</dbReference>